<dbReference type="SUPFAM" id="SSF55729">
    <property type="entry name" value="Acyl-CoA N-acyltransferases (Nat)"/>
    <property type="match status" value="1"/>
</dbReference>
<dbReference type="Gene3D" id="3.40.630.30">
    <property type="match status" value="1"/>
</dbReference>
<dbReference type="AlphaFoldDB" id="A0A0F8ZC78"/>
<sequence>GFVFFSPYRKGRKALQSTAEISYFVHSGFHLRGIGSRLMEHAISKAPEYMFKTLIAIIMEPNIASIALLNKFKFRLWGEMPGILEVEGGNYNHQYYGLHV</sequence>
<gene>
    <name evidence="2" type="ORF">LCGC14_3052020</name>
</gene>
<evidence type="ECO:0000313" key="2">
    <source>
        <dbReference type="EMBL" id="KKK57681.1"/>
    </source>
</evidence>
<dbReference type="PROSITE" id="PS51186">
    <property type="entry name" value="GNAT"/>
    <property type="match status" value="1"/>
</dbReference>
<dbReference type="EMBL" id="LAZR01064356">
    <property type="protein sequence ID" value="KKK57681.1"/>
    <property type="molecule type" value="Genomic_DNA"/>
</dbReference>
<protein>
    <recommendedName>
        <fullName evidence="1">N-acetyltransferase domain-containing protein</fullName>
    </recommendedName>
</protein>
<evidence type="ECO:0000259" key="1">
    <source>
        <dbReference type="PROSITE" id="PS51186"/>
    </source>
</evidence>
<feature type="non-terminal residue" evidence="2">
    <location>
        <position position="1"/>
    </location>
</feature>
<dbReference type="InterPro" id="IPR016181">
    <property type="entry name" value="Acyl_CoA_acyltransferase"/>
</dbReference>
<proteinExistence type="predicted"/>
<dbReference type="GO" id="GO:0016747">
    <property type="term" value="F:acyltransferase activity, transferring groups other than amino-acyl groups"/>
    <property type="evidence" value="ECO:0007669"/>
    <property type="project" value="InterPro"/>
</dbReference>
<dbReference type="InterPro" id="IPR000182">
    <property type="entry name" value="GNAT_dom"/>
</dbReference>
<comment type="caution">
    <text evidence="2">The sequence shown here is derived from an EMBL/GenBank/DDBJ whole genome shotgun (WGS) entry which is preliminary data.</text>
</comment>
<organism evidence="2">
    <name type="scientific">marine sediment metagenome</name>
    <dbReference type="NCBI Taxonomy" id="412755"/>
    <lineage>
        <taxon>unclassified sequences</taxon>
        <taxon>metagenomes</taxon>
        <taxon>ecological metagenomes</taxon>
    </lineage>
</organism>
<dbReference type="Pfam" id="PF00583">
    <property type="entry name" value="Acetyltransf_1"/>
    <property type="match status" value="1"/>
</dbReference>
<reference evidence="2" key="1">
    <citation type="journal article" date="2015" name="Nature">
        <title>Complex archaea that bridge the gap between prokaryotes and eukaryotes.</title>
        <authorList>
            <person name="Spang A."/>
            <person name="Saw J.H."/>
            <person name="Jorgensen S.L."/>
            <person name="Zaremba-Niedzwiedzka K."/>
            <person name="Martijn J."/>
            <person name="Lind A.E."/>
            <person name="van Eijk R."/>
            <person name="Schleper C."/>
            <person name="Guy L."/>
            <person name="Ettema T.J."/>
        </authorList>
    </citation>
    <scope>NUCLEOTIDE SEQUENCE</scope>
</reference>
<name>A0A0F8ZC78_9ZZZZ</name>
<feature type="domain" description="N-acetyltransferase" evidence="1">
    <location>
        <begin position="1"/>
        <end position="100"/>
    </location>
</feature>
<accession>A0A0F8ZC78</accession>
<dbReference type="CDD" id="cd04301">
    <property type="entry name" value="NAT_SF"/>
    <property type="match status" value="1"/>
</dbReference>